<keyword evidence="5" id="KW-0143">Chaperone</keyword>
<evidence type="ECO:0000256" key="2">
    <source>
        <dbReference type="ARBA" id="ARBA00008848"/>
    </source>
</evidence>
<dbReference type="InterPro" id="IPR006599">
    <property type="entry name" value="CARP_motif"/>
</dbReference>
<feature type="compositionally biased region" description="Polar residues" evidence="7">
    <location>
        <begin position="141"/>
        <end position="153"/>
    </location>
</feature>
<evidence type="ECO:0000313" key="8">
    <source>
        <dbReference type="EMBL" id="CAE7176160.1"/>
    </source>
</evidence>
<feature type="region of interest" description="Disordered" evidence="7">
    <location>
        <begin position="87"/>
        <end position="173"/>
    </location>
</feature>
<dbReference type="PANTHER" id="PTHR15139">
    <property type="entry name" value="TUBULIN FOLDING COFACTOR C"/>
    <property type="match status" value="1"/>
</dbReference>
<evidence type="ECO:0000256" key="6">
    <source>
        <dbReference type="ARBA" id="ARBA00026055"/>
    </source>
</evidence>
<dbReference type="InterPro" id="IPR031925">
    <property type="entry name" value="TBCC_N"/>
</dbReference>
<protein>
    <submittedName>
        <fullName evidence="8">TBCC multi-domain protein</fullName>
    </submittedName>
</protein>
<dbReference type="PROSITE" id="PS51329">
    <property type="entry name" value="C_CAP_COFACTOR_C"/>
    <property type="match status" value="1"/>
</dbReference>
<organism evidence="8 9">
    <name type="scientific">Pyrenophora teres f. teres</name>
    <dbReference type="NCBI Taxonomy" id="97479"/>
    <lineage>
        <taxon>Eukaryota</taxon>
        <taxon>Fungi</taxon>
        <taxon>Dikarya</taxon>
        <taxon>Ascomycota</taxon>
        <taxon>Pezizomycotina</taxon>
        <taxon>Dothideomycetes</taxon>
        <taxon>Pleosporomycetidae</taxon>
        <taxon>Pleosporales</taxon>
        <taxon>Pleosporineae</taxon>
        <taxon>Pleosporaceae</taxon>
        <taxon>Pyrenophora</taxon>
    </lineage>
</organism>
<comment type="similarity">
    <text evidence="2">Belongs to the TBCC family.</text>
</comment>
<dbReference type="GO" id="GO:0007021">
    <property type="term" value="P:tubulin complex assembly"/>
    <property type="evidence" value="ECO:0007669"/>
    <property type="project" value="TreeGrafter"/>
</dbReference>
<reference evidence="8" key="1">
    <citation type="submission" date="2021-02" db="EMBL/GenBank/DDBJ databases">
        <authorList>
            <person name="Syme A R."/>
            <person name="Syme A R."/>
            <person name="Moolhuijzen P."/>
        </authorList>
    </citation>
    <scope>NUCLEOTIDE SEQUENCE</scope>
    <source>
        <strain evidence="8">W1-1</strain>
    </source>
</reference>
<dbReference type="Proteomes" id="UP000472372">
    <property type="component" value="Chromosome 5"/>
</dbReference>
<accession>A0A6S6W8R8</accession>
<dbReference type="InterPro" id="IPR017901">
    <property type="entry name" value="C-CAP_CF_C-like"/>
</dbReference>
<comment type="subunit">
    <text evidence="6">Supercomplex made of cofactors A to E. Cofactors A and D function by capturing and stabilizing tubulin in a quasi-native conformation. Cofactor E binds to the cofactor D-tubulin complex; interaction with cofactor C then causes the release of tubulin polypeptides that are committed to the native state.</text>
</comment>
<dbReference type="InterPro" id="IPR016098">
    <property type="entry name" value="CAP/MinC_C"/>
</dbReference>
<evidence type="ECO:0000256" key="4">
    <source>
        <dbReference type="ARBA" id="ARBA00022990"/>
    </source>
</evidence>
<dbReference type="InterPro" id="IPR038397">
    <property type="entry name" value="TBCC_N_sf"/>
</dbReference>
<name>A0A6S6W8R8_9PLEO</name>
<dbReference type="Pfam" id="PF07986">
    <property type="entry name" value="TBCC"/>
    <property type="match status" value="1"/>
</dbReference>
<dbReference type="GO" id="GO:0015631">
    <property type="term" value="F:tubulin binding"/>
    <property type="evidence" value="ECO:0007669"/>
    <property type="project" value="InterPro"/>
</dbReference>
<comment type="subcellular location">
    <subcellularLocation>
        <location evidence="1">Cytoplasm</location>
    </subcellularLocation>
</comment>
<dbReference type="InterPro" id="IPR027684">
    <property type="entry name" value="TBCC"/>
</dbReference>
<dbReference type="GO" id="GO:0005737">
    <property type="term" value="C:cytoplasm"/>
    <property type="evidence" value="ECO:0007669"/>
    <property type="project" value="UniProtKB-SubCell"/>
</dbReference>
<dbReference type="Pfam" id="PF16752">
    <property type="entry name" value="TBCC_N"/>
    <property type="match status" value="1"/>
</dbReference>
<sequence>MTTTNLKEDFYRQFQKDVAALSAQISSLPSTPPASATRTEAIDACLAGIDRLSHDVKDASSYLPGYDQRTYSETIKSLSEQLQNIRNTFSPPKKFSFKNRKKDAVVAAEPAPTQDQTTTTTTKTTPVATTAPPAMPEPSPQSSTLSHKSSTRITLPPPSSDPHTTTTSSSSPTLSHLTNCIVDLSPATQNGTTPFAALYLREISHSLIICGQVAGAIHITDVSDSVIVTACRQFRMHGSRNVHVYLHSASRPIFEDCDGLRFAPLPSVYMTPDMAQSENQWDQIDDFKWLKAEPSPHFRILPEAERVADEVWRDKVPSGDDVSLDAILNDLGVR</sequence>
<dbReference type="GO" id="GO:0007023">
    <property type="term" value="P:post-chaperonin tubulin folding pathway"/>
    <property type="evidence" value="ECO:0007669"/>
    <property type="project" value="InterPro"/>
</dbReference>
<dbReference type="SMART" id="SM00673">
    <property type="entry name" value="CARP"/>
    <property type="match status" value="1"/>
</dbReference>
<dbReference type="InterPro" id="IPR012945">
    <property type="entry name" value="Tubulin-bd_cofactor_C_dom"/>
</dbReference>
<feature type="compositionally biased region" description="Low complexity" evidence="7">
    <location>
        <begin position="161"/>
        <end position="173"/>
    </location>
</feature>
<evidence type="ECO:0000256" key="3">
    <source>
        <dbReference type="ARBA" id="ARBA00022490"/>
    </source>
</evidence>
<evidence type="ECO:0000256" key="5">
    <source>
        <dbReference type="ARBA" id="ARBA00023186"/>
    </source>
</evidence>
<gene>
    <name evidence="8" type="ORF">PTTW11_05946</name>
</gene>
<dbReference type="PANTHER" id="PTHR15139:SF0">
    <property type="entry name" value="TUBULIN-SPECIFIC CHAPERONE C"/>
    <property type="match status" value="1"/>
</dbReference>
<keyword evidence="4" id="KW-0007">Acetylation</keyword>
<proteinExistence type="inferred from homology"/>
<feature type="compositionally biased region" description="Low complexity" evidence="7">
    <location>
        <begin position="107"/>
        <end position="132"/>
    </location>
</feature>
<dbReference type="Gene3D" id="2.160.20.70">
    <property type="match status" value="1"/>
</dbReference>
<keyword evidence="3" id="KW-0963">Cytoplasm</keyword>
<dbReference type="AlphaFoldDB" id="A0A6S6W8R8"/>
<evidence type="ECO:0000313" key="9">
    <source>
        <dbReference type="Proteomes" id="UP000472372"/>
    </source>
</evidence>
<evidence type="ECO:0000256" key="1">
    <source>
        <dbReference type="ARBA" id="ARBA00004496"/>
    </source>
</evidence>
<dbReference type="EMBL" id="HG992981">
    <property type="protein sequence ID" value="CAE7176160.1"/>
    <property type="molecule type" value="Genomic_DNA"/>
</dbReference>
<evidence type="ECO:0000256" key="7">
    <source>
        <dbReference type="SAM" id="MobiDB-lite"/>
    </source>
</evidence>
<dbReference type="Gene3D" id="1.20.58.1250">
    <property type="entry name" value="Tubulin Binding Cofactor C, N-terminal domain"/>
    <property type="match status" value="1"/>
</dbReference>